<dbReference type="AlphaFoldDB" id="A0AAD7IT95"/>
<sequence length="107" mass="11775">MAMFLKFREPPGGGGPALVVLPRVLGRDTEEIGLVIYWTESISSLPCPIQLSVGRSRGKYTPRSLRIRYGPGGPTRTADEYVRLQRDLQHAEEFETAFLKPGVSAGT</sequence>
<comment type="caution">
    <text evidence="1">The sequence shown here is derived from an EMBL/GenBank/DDBJ whole genome shotgun (WGS) entry which is preliminary data.</text>
</comment>
<name>A0AAD7IT95_9AGAR</name>
<evidence type="ECO:0000313" key="2">
    <source>
        <dbReference type="Proteomes" id="UP001215598"/>
    </source>
</evidence>
<dbReference type="EMBL" id="JARKIB010000067">
    <property type="protein sequence ID" value="KAJ7749944.1"/>
    <property type="molecule type" value="Genomic_DNA"/>
</dbReference>
<proteinExistence type="predicted"/>
<reference evidence="1" key="1">
    <citation type="submission" date="2023-03" db="EMBL/GenBank/DDBJ databases">
        <title>Massive genome expansion in bonnet fungi (Mycena s.s.) driven by repeated elements and novel gene families across ecological guilds.</title>
        <authorList>
            <consortium name="Lawrence Berkeley National Laboratory"/>
            <person name="Harder C.B."/>
            <person name="Miyauchi S."/>
            <person name="Viragh M."/>
            <person name="Kuo A."/>
            <person name="Thoen E."/>
            <person name="Andreopoulos B."/>
            <person name="Lu D."/>
            <person name="Skrede I."/>
            <person name="Drula E."/>
            <person name="Henrissat B."/>
            <person name="Morin E."/>
            <person name="Kohler A."/>
            <person name="Barry K."/>
            <person name="LaButti K."/>
            <person name="Morin E."/>
            <person name="Salamov A."/>
            <person name="Lipzen A."/>
            <person name="Mereny Z."/>
            <person name="Hegedus B."/>
            <person name="Baldrian P."/>
            <person name="Stursova M."/>
            <person name="Weitz H."/>
            <person name="Taylor A."/>
            <person name="Grigoriev I.V."/>
            <person name="Nagy L.G."/>
            <person name="Martin F."/>
            <person name="Kauserud H."/>
        </authorList>
    </citation>
    <scope>NUCLEOTIDE SEQUENCE</scope>
    <source>
        <strain evidence="1">CBHHK182m</strain>
    </source>
</reference>
<organism evidence="1 2">
    <name type="scientific">Mycena metata</name>
    <dbReference type="NCBI Taxonomy" id="1033252"/>
    <lineage>
        <taxon>Eukaryota</taxon>
        <taxon>Fungi</taxon>
        <taxon>Dikarya</taxon>
        <taxon>Basidiomycota</taxon>
        <taxon>Agaricomycotina</taxon>
        <taxon>Agaricomycetes</taxon>
        <taxon>Agaricomycetidae</taxon>
        <taxon>Agaricales</taxon>
        <taxon>Marasmiineae</taxon>
        <taxon>Mycenaceae</taxon>
        <taxon>Mycena</taxon>
    </lineage>
</organism>
<keyword evidence="2" id="KW-1185">Reference proteome</keyword>
<dbReference type="Proteomes" id="UP001215598">
    <property type="component" value="Unassembled WGS sequence"/>
</dbReference>
<gene>
    <name evidence="1" type="ORF">B0H16DRAFT_1460967</name>
</gene>
<protein>
    <submittedName>
        <fullName evidence="1">Uncharacterized protein</fullName>
    </submittedName>
</protein>
<evidence type="ECO:0000313" key="1">
    <source>
        <dbReference type="EMBL" id="KAJ7749944.1"/>
    </source>
</evidence>
<accession>A0AAD7IT95</accession>